<gene>
    <name evidence="1" type="ORF">BKM31_30750</name>
</gene>
<dbReference type="InterPro" id="IPR006764">
    <property type="entry name" value="SAM_dep_MeTrfase_SAV2177_type"/>
</dbReference>
<protein>
    <recommendedName>
        <fullName evidence="3">SAM-dependent methyltransferase</fullName>
    </recommendedName>
</protein>
<name>A0A1V0A4W4_9ACTN</name>
<dbReference type="SUPFAM" id="SSF53335">
    <property type="entry name" value="S-adenosyl-L-methionine-dependent methyltransferases"/>
    <property type="match status" value="1"/>
</dbReference>
<dbReference type="PIRSF" id="PIRSF017393">
    <property type="entry name" value="MTase_SAV2177"/>
    <property type="match status" value="1"/>
</dbReference>
<proteinExistence type="predicted"/>
<keyword evidence="2" id="KW-1185">Reference proteome</keyword>
<evidence type="ECO:0008006" key="3">
    <source>
        <dbReference type="Google" id="ProtNLM"/>
    </source>
</evidence>
<evidence type="ECO:0000313" key="2">
    <source>
        <dbReference type="Proteomes" id="UP000190797"/>
    </source>
</evidence>
<dbReference type="EMBL" id="CP017717">
    <property type="protein sequence ID" value="AQZ65243.1"/>
    <property type="molecule type" value="Genomic_DNA"/>
</dbReference>
<dbReference type="InterPro" id="IPR029063">
    <property type="entry name" value="SAM-dependent_MTases_sf"/>
</dbReference>
<dbReference type="KEGG" id="noa:BKM31_30750"/>
<dbReference type="Pfam" id="PF04672">
    <property type="entry name" value="Methyltransf_19"/>
    <property type="match status" value="1"/>
</dbReference>
<dbReference type="Proteomes" id="UP000190797">
    <property type="component" value="Chromosome"/>
</dbReference>
<dbReference type="Gene3D" id="3.40.50.150">
    <property type="entry name" value="Vaccinia Virus protein VP39"/>
    <property type="match status" value="1"/>
</dbReference>
<accession>A0A1V0A4W4</accession>
<reference evidence="2" key="1">
    <citation type="journal article" date="2017" name="Med. Chem. Commun.">
        <title>Nonomuraea sp. ATCC 55076 harbours the largest actinomycete chromosome to date and the kistamicin biosynthetic gene cluster.</title>
        <authorList>
            <person name="Nazari B."/>
            <person name="Forneris C.C."/>
            <person name="Gibson M.I."/>
            <person name="Moon K."/>
            <person name="Schramma K.R."/>
            <person name="Seyedsayamdost M.R."/>
        </authorList>
    </citation>
    <scope>NUCLEOTIDE SEQUENCE [LARGE SCALE GENOMIC DNA]</scope>
    <source>
        <strain evidence="2">ATCC 55076</strain>
    </source>
</reference>
<dbReference type="STRING" id="1909395.BKM31_30750"/>
<dbReference type="AlphaFoldDB" id="A0A1V0A4W4"/>
<sequence>MSAVEPDVPGVDPTIPSVARMYDYYLGGKDNFPADRAAAEKIISIVPEVRETARDNRAFIGKAVRLMAEQGVRQFLDIGAGLPTQENVHEVAQRIVPDARVVYVDNDPIVLTHARALLADNPGTLAVRGDITDPAAILNDPDVSGHLDFGRPVGLLISAVLHFVPGDQLTSDIVKTLRAPLAPGSHLLISHFYAPDTDDPKVRAGQQVYKATKPGALIARSLPQIAAYFDGMTLLEPGLVPVKSWRPESELDRQVAVDLTVPSLIGAVGRQP</sequence>
<evidence type="ECO:0000313" key="1">
    <source>
        <dbReference type="EMBL" id="AQZ65243.1"/>
    </source>
</evidence>
<organism evidence="1 2">
    <name type="scientific">[Actinomadura] parvosata subsp. kistnae</name>
    <dbReference type="NCBI Taxonomy" id="1909395"/>
    <lineage>
        <taxon>Bacteria</taxon>
        <taxon>Bacillati</taxon>
        <taxon>Actinomycetota</taxon>
        <taxon>Actinomycetes</taxon>
        <taxon>Streptosporangiales</taxon>
        <taxon>Streptosporangiaceae</taxon>
        <taxon>Nonomuraea</taxon>
    </lineage>
</organism>
<dbReference type="RefSeq" id="WP_230465449.1">
    <property type="nucleotide sequence ID" value="NZ_CP017717.1"/>
</dbReference>